<dbReference type="InterPro" id="IPR036812">
    <property type="entry name" value="NAD(P)_OxRdtase_dom_sf"/>
</dbReference>
<dbReference type="SUPFAM" id="SSF51430">
    <property type="entry name" value="NAD(P)-linked oxidoreductase"/>
    <property type="match status" value="1"/>
</dbReference>
<dbReference type="Gene3D" id="3.20.20.100">
    <property type="entry name" value="NADP-dependent oxidoreductase domain"/>
    <property type="match status" value="1"/>
</dbReference>
<dbReference type="GO" id="GO:0016616">
    <property type="term" value="F:oxidoreductase activity, acting on the CH-OH group of donors, NAD or NADP as acceptor"/>
    <property type="evidence" value="ECO:0007669"/>
    <property type="project" value="UniProtKB-ARBA"/>
</dbReference>
<evidence type="ECO:0000256" key="6">
    <source>
        <dbReference type="PIRSR" id="PIRSR000097-3"/>
    </source>
</evidence>
<dbReference type="PROSITE" id="PS00798">
    <property type="entry name" value="ALDOKETO_REDUCTASE_1"/>
    <property type="match status" value="1"/>
</dbReference>
<dbReference type="PROSITE" id="PS00063">
    <property type="entry name" value="ALDOKETO_REDUCTASE_3"/>
    <property type="match status" value="1"/>
</dbReference>
<reference evidence="8" key="2">
    <citation type="journal article" date="2021" name="PeerJ">
        <title>Extensive microbial diversity within the chicken gut microbiome revealed by metagenomics and culture.</title>
        <authorList>
            <person name="Gilroy R."/>
            <person name="Ravi A."/>
            <person name="Getino M."/>
            <person name="Pursley I."/>
            <person name="Horton D.L."/>
            <person name="Alikhan N.F."/>
            <person name="Baker D."/>
            <person name="Gharbi K."/>
            <person name="Hall N."/>
            <person name="Watson M."/>
            <person name="Adriaenssens E.M."/>
            <person name="Foster-Nyarko E."/>
            <person name="Jarju S."/>
            <person name="Secka A."/>
            <person name="Antonio M."/>
            <person name="Oren A."/>
            <person name="Chaudhuri R.R."/>
            <person name="La Ragione R."/>
            <person name="Hildebrand F."/>
            <person name="Pallen M.J."/>
        </authorList>
    </citation>
    <scope>NUCLEOTIDE SEQUENCE</scope>
    <source>
        <strain evidence="8">11159</strain>
    </source>
</reference>
<gene>
    <name evidence="8" type="ORF">IAC58_03175</name>
</gene>
<keyword evidence="2" id="KW-0521">NADP</keyword>
<feature type="site" description="Lowers pKa of active site Tyr" evidence="6">
    <location>
        <position position="73"/>
    </location>
</feature>
<feature type="domain" description="NADP-dependent oxidoreductase" evidence="7">
    <location>
        <begin position="21"/>
        <end position="256"/>
    </location>
</feature>
<dbReference type="Pfam" id="PF00248">
    <property type="entry name" value="Aldo_ket_red"/>
    <property type="match status" value="1"/>
</dbReference>
<dbReference type="Proteomes" id="UP000823613">
    <property type="component" value="Unassembled WGS sequence"/>
</dbReference>
<dbReference type="InterPro" id="IPR018170">
    <property type="entry name" value="Aldo/ket_reductase_CS"/>
</dbReference>
<name>A0A9D9DH38_9BACL</name>
<evidence type="ECO:0000256" key="3">
    <source>
        <dbReference type="ARBA" id="ARBA00023002"/>
    </source>
</evidence>
<comment type="caution">
    <text evidence="8">The sequence shown here is derived from an EMBL/GenBank/DDBJ whole genome shotgun (WGS) entry which is preliminary data.</text>
</comment>
<feature type="active site" description="Proton donor" evidence="4">
    <location>
        <position position="48"/>
    </location>
</feature>
<dbReference type="CDD" id="cd19133">
    <property type="entry name" value="AKR_AKR5F1"/>
    <property type="match status" value="1"/>
</dbReference>
<dbReference type="PROSITE" id="PS00062">
    <property type="entry name" value="ALDOKETO_REDUCTASE_2"/>
    <property type="match status" value="1"/>
</dbReference>
<evidence type="ECO:0000259" key="7">
    <source>
        <dbReference type="Pfam" id="PF00248"/>
    </source>
</evidence>
<feature type="binding site" evidence="5">
    <location>
        <position position="106"/>
    </location>
    <ligand>
        <name>substrate</name>
    </ligand>
</feature>
<dbReference type="PRINTS" id="PR00069">
    <property type="entry name" value="ALDKETRDTASE"/>
</dbReference>
<evidence type="ECO:0000313" key="9">
    <source>
        <dbReference type="Proteomes" id="UP000823613"/>
    </source>
</evidence>
<dbReference type="PANTHER" id="PTHR43827:SF3">
    <property type="entry name" value="NADP-DEPENDENT OXIDOREDUCTASE DOMAIN-CONTAINING PROTEIN"/>
    <property type="match status" value="1"/>
</dbReference>
<keyword evidence="3" id="KW-0560">Oxidoreductase</keyword>
<dbReference type="PIRSF" id="PIRSF000097">
    <property type="entry name" value="AKR"/>
    <property type="match status" value="1"/>
</dbReference>
<proteinExistence type="inferred from homology"/>
<dbReference type="InterPro" id="IPR020471">
    <property type="entry name" value="AKR"/>
</dbReference>
<dbReference type="InterPro" id="IPR023210">
    <property type="entry name" value="NADP_OxRdtase_dom"/>
</dbReference>
<comment type="similarity">
    <text evidence="1">Belongs to the aldo/keto reductase family.</text>
</comment>
<dbReference type="EMBL" id="JADIMY010000066">
    <property type="protein sequence ID" value="MBO8427539.1"/>
    <property type="molecule type" value="Genomic_DNA"/>
</dbReference>
<evidence type="ECO:0000256" key="1">
    <source>
        <dbReference type="ARBA" id="ARBA00007905"/>
    </source>
</evidence>
<protein>
    <submittedName>
        <fullName evidence="8">Aldo/keto reductase</fullName>
    </submittedName>
</protein>
<dbReference type="AlphaFoldDB" id="A0A9D9DH38"/>
<accession>A0A9D9DH38</accession>
<evidence type="ECO:0000256" key="4">
    <source>
        <dbReference type="PIRSR" id="PIRSR000097-1"/>
    </source>
</evidence>
<dbReference type="PANTHER" id="PTHR43827">
    <property type="entry name" value="2,5-DIKETO-D-GLUCONIC ACID REDUCTASE"/>
    <property type="match status" value="1"/>
</dbReference>
<dbReference type="FunFam" id="3.20.20.100:FF:000015">
    <property type="entry name" value="Oxidoreductase, aldo/keto reductase family"/>
    <property type="match status" value="1"/>
</dbReference>
<organism evidence="8 9">
    <name type="scientific">Candidatus Onthovivens merdipullorum</name>
    <dbReference type="NCBI Taxonomy" id="2840889"/>
    <lineage>
        <taxon>Bacteria</taxon>
        <taxon>Bacillati</taxon>
        <taxon>Bacillota</taxon>
        <taxon>Bacilli</taxon>
        <taxon>Bacillales</taxon>
        <taxon>Candidatus Onthovivens</taxon>
    </lineage>
</organism>
<reference evidence="8" key="1">
    <citation type="submission" date="2020-10" db="EMBL/GenBank/DDBJ databases">
        <authorList>
            <person name="Gilroy R."/>
        </authorList>
    </citation>
    <scope>NUCLEOTIDE SEQUENCE</scope>
    <source>
        <strain evidence="8">11159</strain>
    </source>
</reference>
<sequence>METLKLYNGVEIPANGFGVYQISKEDCKKSVLAALKAGYRHIDTAQSYFNEEQVGEALAENDVPRKDIFLTTKVWIDHYGEGKTYDSVIESLRKLKTDYLDLILLHQPIGDYYGAYRDLEKLYKEGKVRAIGVSNFYPDRLVDICLFADIKPMVNQIEVNVFNQQIEAKKWADKYGVILEAWAPFAEGRNNMFHNETLMSIAKKHDRSVAQVILRWLYQRGIVSLAKSTHEERIKENFDIYSFELDGDDMKLIETLDTKTSSFFSHQDPAMIEWFGQLIVERRNKQ</sequence>
<evidence type="ECO:0000256" key="5">
    <source>
        <dbReference type="PIRSR" id="PIRSR000097-2"/>
    </source>
</evidence>
<evidence type="ECO:0000256" key="2">
    <source>
        <dbReference type="ARBA" id="ARBA00022857"/>
    </source>
</evidence>
<evidence type="ECO:0000313" key="8">
    <source>
        <dbReference type="EMBL" id="MBO8427539.1"/>
    </source>
</evidence>